<feature type="domain" description="CoA-binding" evidence="1">
    <location>
        <begin position="10"/>
        <end position="118"/>
    </location>
</feature>
<organism evidence="2 3">
    <name type="scientific">Eubacterium multiforme</name>
    <dbReference type="NCBI Taxonomy" id="83339"/>
    <lineage>
        <taxon>Bacteria</taxon>
        <taxon>Bacillati</taxon>
        <taxon>Bacillota</taxon>
        <taxon>Clostridia</taxon>
        <taxon>Eubacteriales</taxon>
        <taxon>Eubacteriaceae</taxon>
        <taxon>Eubacterium</taxon>
    </lineage>
</organism>
<name>A0ABT9UUH2_9FIRM</name>
<comment type="caution">
    <text evidence="2">The sequence shown here is derived from an EMBL/GenBank/DDBJ whole genome shotgun (WGS) entry which is preliminary data.</text>
</comment>
<dbReference type="PANTHER" id="PTHR33303">
    <property type="entry name" value="CYTOPLASMIC PROTEIN-RELATED"/>
    <property type="match status" value="1"/>
</dbReference>
<dbReference type="Proteomes" id="UP001228504">
    <property type="component" value="Unassembled WGS sequence"/>
</dbReference>
<evidence type="ECO:0000313" key="2">
    <source>
        <dbReference type="EMBL" id="MDQ0149960.1"/>
    </source>
</evidence>
<dbReference type="Pfam" id="PF13380">
    <property type="entry name" value="CoA_binding_2"/>
    <property type="match status" value="1"/>
</dbReference>
<reference evidence="2 3" key="1">
    <citation type="submission" date="2023-07" db="EMBL/GenBank/DDBJ databases">
        <title>Genomic Encyclopedia of Type Strains, Phase IV (KMG-IV): sequencing the most valuable type-strain genomes for metagenomic binning, comparative biology and taxonomic classification.</title>
        <authorList>
            <person name="Goeker M."/>
        </authorList>
    </citation>
    <scope>NUCLEOTIDE SEQUENCE [LARGE SCALE GENOMIC DNA]</scope>
    <source>
        <strain evidence="2 3">DSM 20694</strain>
    </source>
</reference>
<keyword evidence="3" id="KW-1185">Reference proteome</keyword>
<evidence type="ECO:0000313" key="3">
    <source>
        <dbReference type="Proteomes" id="UP001228504"/>
    </source>
</evidence>
<dbReference type="Gene3D" id="3.40.50.720">
    <property type="entry name" value="NAD(P)-binding Rossmann-like Domain"/>
    <property type="match status" value="1"/>
</dbReference>
<dbReference type="SUPFAM" id="SSF51735">
    <property type="entry name" value="NAD(P)-binding Rossmann-fold domains"/>
    <property type="match status" value="1"/>
</dbReference>
<dbReference type="EMBL" id="JAUSUF010000005">
    <property type="protein sequence ID" value="MDQ0149960.1"/>
    <property type="molecule type" value="Genomic_DNA"/>
</dbReference>
<protein>
    <submittedName>
        <fullName evidence="2">CoA-binding protein</fullName>
    </submittedName>
</protein>
<sequence>MSIKDMISCKNWVVIGDVTNKDKYAYKILQKFKLKGCLVSGVSLKKLDGVYNSLKDVPYKIDAIDLCINPIVGFDFIKEANELNIKNILIQPGAESDEILDYCKENNINAVQGCALVQL</sequence>
<dbReference type="InterPro" id="IPR003781">
    <property type="entry name" value="CoA-bd"/>
</dbReference>
<dbReference type="PANTHER" id="PTHR33303:SF2">
    <property type="entry name" value="COA-BINDING DOMAIN-CONTAINING PROTEIN"/>
    <property type="match status" value="1"/>
</dbReference>
<accession>A0ABT9UUH2</accession>
<proteinExistence type="predicted"/>
<dbReference type="InterPro" id="IPR036291">
    <property type="entry name" value="NAD(P)-bd_dom_sf"/>
</dbReference>
<dbReference type="RefSeq" id="WP_307486140.1">
    <property type="nucleotide sequence ID" value="NZ_JAUSUF010000005.1"/>
</dbReference>
<evidence type="ECO:0000259" key="1">
    <source>
        <dbReference type="Pfam" id="PF13380"/>
    </source>
</evidence>
<gene>
    <name evidence="2" type="ORF">J2S18_001891</name>
</gene>